<dbReference type="InParanoid" id="A0A1X7VRF5"/>
<dbReference type="AlphaFoldDB" id="A0A1X7VRF5"/>
<sequence>MIVNKAEGMGFEEELGPTAPLVATTITSVTAQGIINATKLKETGSTDLDLEAAAAMVIVVEENELHPLWPPVVPDVTITVFKPPEVDAEDAMKSP</sequence>
<organism evidence="1">
    <name type="scientific">Amphimedon queenslandica</name>
    <name type="common">Sponge</name>
    <dbReference type="NCBI Taxonomy" id="400682"/>
    <lineage>
        <taxon>Eukaryota</taxon>
        <taxon>Metazoa</taxon>
        <taxon>Porifera</taxon>
        <taxon>Demospongiae</taxon>
        <taxon>Heteroscleromorpha</taxon>
        <taxon>Haplosclerida</taxon>
        <taxon>Niphatidae</taxon>
        <taxon>Amphimedon</taxon>
    </lineage>
</organism>
<dbReference type="EnsemblMetazoa" id="Aqu2.1.42946_001">
    <property type="protein sequence ID" value="Aqu2.1.42946_001"/>
    <property type="gene ID" value="Aqu2.1.42946"/>
</dbReference>
<name>A0A1X7VRF5_AMPQE</name>
<accession>A0A1X7VRF5</accession>
<proteinExistence type="predicted"/>
<evidence type="ECO:0000313" key="1">
    <source>
        <dbReference type="EnsemblMetazoa" id="Aqu2.1.42946_001"/>
    </source>
</evidence>
<reference evidence="1" key="1">
    <citation type="submission" date="2017-05" db="UniProtKB">
        <authorList>
            <consortium name="EnsemblMetazoa"/>
        </authorList>
    </citation>
    <scope>IDENTIFICATION</scope>
</reference>
<protein>
    <submittedName>
        <fullName evidence="1">Uncharacterized protein</fullName>
    </submittedName>
</protein>